<keyword evidence="3" id="KW-1185">Reference proteome</keyword>
<organism evidence="2 3">
    <name type="scientific">Paenibacillus taihuensis</name>
    <dbReference type="NCBI Taxonomy" id="1156355"/>
    <lineage>
        <taxon>Bacteria</taxon>
        <taxon>Bacillati</taxon>
        <taxon>Bacillota</taxon>
        <taxon>Bacilli</taxon>
        <taxon>Bacillales</taxon>
        <taxon>Paenibacillaceae</taxon>
        <taxon>Paenibacillus</taxon>
    </lineage>
</organism>
<evidence type="ECO:0000256" key="1">
    <source>
        <dbReference type="SAM" id="SignalP"/>
    </source>
</evidence>
<dbReference type="Proteomes" id="UP000256304">
    <property type="component" value="Unassembled WGS sequence"/>
</dbReference>
<dbReference type="AlphaFoldDB" id="A0A3D9RX94"/>
<evidence type="ECO:0000313" key="3">
    <source>
        <dbReference type="Proteomes" id="UP000256304"/>
    </source>
</evidence>
<comment type="caution">
    <text evidence="2">The sequence shown here is derived from an EMBL/GenBank/DDBJ whole genome shotgun (WGS) entry which is preliminary data.</text>
</comment>
<protein>
    <recommendedName>
        <fullName evidence="4">Copper amine oxidase-like protein</fullName>
    </recommendedName>
</protein>
<feature type="signal peptide" evidence="1">
    <location>
        <begin position="1"/>
        <end position="24"/>
    </location>
</feature>
<name>A0A3D9RX94_9BACL</name>
<evidence type="ECO:0000313" key="2">
    <source>
        <dbReference type="EMBL" id="REE84447.1"/>
    </source>
</evidence>
<keyword evidence="1" id="KW-0732">Signal</keyword>
<gene>
    <name evidence="2" type="ORF">A8990_115126</name>
</gene>
<evidence type="ECO:0008006" key="4">
    <source>
        <dbReference type="Google" id="ProtNLM"/>
    </source>
</evidence>
<feature type="chain" id="PRO_5038753854" description="Copper amine oxidase-like protein" evidence="1">
    <location>
        <begin position="25"/>
        <end position="378"/>
    </location>
</feature>
<proteinExistence type="predicted"/>
<sequence>MNKKKVIIVATLAGLMATTAAVEASGFMKKVQGLLRSDVTVTVNGEQTSMKPVFINGQAYLPAKSEAAALGYDVTYNARDKRLELNTHEEGPGQGEQDLMRMQGIIETVTTGSDGSTIITVLGRGSSNWMVLTIDKDTVLTDSDGKKLDPKSLKPGQDIQEAQYGPIVAMSYPGQSHAVKVIVGSDHLVKDAVIQSVKKTDDGWQVTVNNSANGESATAVVLNSGKETQVVDQERQPLEFSQLKAGMKVRAYYGPIMTKSLPPISPLFYLVADTTTAATLSPEQVKEFQTLSWNKLTDDQKSHLKSKKDEAEVTLTGAADSGILTSTDEQKKALADLQAKGGHIVIVSYSTDQDALLGPLSLGFDSETKTFLGFRARR</sequence>
<dbReference type="EMBL" id="QTTN01000015">
    <property type="protein sequence ID" value="REE84447.1"/>
    <property type="molecule type" value="Genomic_DNA"/>
</dbReference>
<reference evidence="2 3" key="1">
    <citation type="submission" date="2018-08" db="EMBL/GenBank/DDBJ databases">
        <title>Genomic Encyclopedia of Type Strains, Phase III (KMG-III): the genomes of soil and plant-associated and newly described type strains.</title>
        <authorList>
            <person name="Whitman W."/>
        </authorList>
    </citation>
    <scope>NUCLEOTIDE SEQUENCE [LARGE SCALE GENOMIC DNA]</scope>
    <source>
        <strain evidence="2 3">CGMCC 1.10966</strain>
    </source>
</reference>
<accession>A0A3D9RX94</accession>